<dbReference type="Proteomes" id="UP000735302">
    <property type="component" value="Unassembled WGS sequence"/>
</dbReference>
<proteinExistence type="predicted"/>
<gene>
    <name evidence="2" type="ORF">PoB_003025300</name>
</gene>
<name>A0AAV4AAV9_9GAST</name>
<feature type="compositionally biased region" description="Polar residues" evidence="1">
    <location>
        <begin position="32"/>
        <end position="43"/>
    </location>
</feature>
<comment type="caution">
    <text evidence="2">The sequence shown here is derived from an EMBL/GenBank/DDBJ whole genome shotgun (WGS) entry which is preliminary data.</text>
</comment>
<evidence type="ECO:0000313" key="2">
    <source>
        <dbReference type="EMBL" id="GFO03748.1"/>
    </source>
</evidence>
<sequence>MKERGGEEEITKTKRNEKKWERKREEDRERVSSQLPVGANSSFLHEEGYFDDTVDSESALKSARPLVADSTPASNA</sequence>
<evidence type="ECO:0000256" key="1">
    <source>
        <dbReference type="SAM" id="MobiDB-lite"/>
    </source>
</evidence>
<dbReference type="AlphaFoldDB" id="A0AAV4AAV9"/>
<feature type="compositionally biased region" description="Basic and acidic residues" evidence="1">
    <location>
        <begin position="1"/>
        <end position="31"/>
    </location>
</feature>
<protein>
    <submittedName>
        <fullName evidence="2">Uncharacterized protein</fullName>
    </submittedName>
</protein>
<accession>A0AAV4AAV9</accession>
<evidence type="ECO:0000313" key="3">
    <source>
        <dbReference type="Proteomes" id="UP000735302"/>
    </source>
</evidence>
<keyword evidence="3" id="KW-1185">Reference proteome</keyword>
<reference evidence="2 3" key="1">
    <citation type="journal article" date="2021" name="Elife">
        <title>Chloroplast acquisition without the gene transfer in kleptoplastic sea slugs, Plakobranchus ocellatus.</title>
        <authorList>
            <person name="Maeda T."/>
            <person name="Takahashi S."/>
            <person name="Yoshida T."/>
            <person name="Shimamura S."/>
            <person name="Takaki Y."/>
            <person name="Nagai Y."/>
            <person name="Toyoda A."/>
            <person name="Suzuki Y."/>
            <person name="Arimoto A."/>
            <person name="Ishii H."/>
            <person name="Satoh N."/>
            <person name="Nishiyama T."/>
            <person name="Hasebe M."/>
            <person name="Maruyama T."/>
            <person name="Minagawa J."/>
            <person name="Obokata J."/>
            <person name="Shigenobu S."/>
        </authorList>
    </citation>
    <scope>NUCLEOTIDE SEQUENCE [LARGE SCALE GENOMIC DNA]</scope>
</reference>
<organism evidence="2 3">
    <name type="scientific">Plakobranchus ocellatus</name>
    <dbReference type="NCBI Taxonomy" id="259542"/>
    <lineage>
        <taxon>Eukaryota</taxon>
        <taxon>Metazoa</taxon>
        <taxon>Spiralia</taxon>
        <taxon>Lophotrochozoa</taxon>
        <taxon>Mollusca</taxon>
        <taxon>Gastropoda</taxon>
        <taxon>Heterobranchia</taxon>
        <taxon>Euthyneura</taxon>
        <taxon>Panpulmonata</taxon>
        <taxon>Sacoglossa</taxon>
        <taxon>Placobranchoidea</taxon>
        <taxon>Plakobranchidae</taxon>
        <taxon>Plakobranchus</taxon>
    </lineage>
</organism>
<dbReference type="EMBL" id="BLXT01003730">
    <property type="protein sequence ID" value="GFO03748.1"/>
    <property type="molecule type" value="Genomic_DNA"/>
</dbReference>
<feature type="region of interest" description="Disordered" evidence="1">
    <location>
        <begin position="1"/>
        <end position="76"/>
    </location>
</feature>